<reference evidence="1 2" key="1">
    <citation type="journal article" date="2015" name="Genom Data">
        <title>Draft genome sequence of a multidrug-resistant Chryseobacterium indologenes isolate from Malaysia.</title>
        <authorList>
            <person name="Yu C.Y."/>
            <person name="Ang G.Y."/>
            <person name="Cheng H.J."/>
            <person name="Cheong Y.M."/>
            <person name="Yin W.F."/>
            <person name="Chan K.G."/>
        </authorList>
    </citation>
    <scope>NUCLEOTIDE SEQUENCE [LARGE SCALE GENOMIC DNA]</scope>
    <source>
        <strain evidence="1 2">CI_885</strain>
    </source>
</reference>
<organism evidence="1 2">
    <name type="scientific">Chryseobacterium indologenes</name>
    <name type="common">Flavobacterium indologenes</name>
    <dbReference type="NCBI Taxonomy" id="253"/>
    <lineage>
        <taxon>Bacteria</taxon>
        <taxon>Pseudomonadati</taxon>
        <taxon>Bacteroidota</taxon>
        <taxon>Flavobacteriia</taxon>
        <taxon>Flavobacteriales</taxon>
        <taxon>Weeksellaceae</taxon>
        <taxon>Chryseobacterium group</taxon>
        <taxon>Chryseobacterium</taxon>
    </lineage>
</organism>
<accession>A0A0N0IX99</accession>
<dbReference type="Proteomes" id="UP000037953">
    <property type="component" value="Unassembled WGS sequence"/>
</dbReference>
<proteinExistence type="predicted"/>
<reference evidence="2" key="2">
    <citation type="submission" date="2015-09" db="EMBL/GenBank/DDBJ databases">
        <title>Draft genome sequence of a multidrug-resistant Chryseobacterium indologenes isolate from Malaysia.</title>
        <authorList>
            <person name="Yu C.Y."/>
            <person name="Ang G.Y."/>
            <person name="Chan K.-G."/>
        </authorList>
    </citation>
    <scope>NUCLEOTIDE SEQUENCE [LARGE SCALE GENOMIC DNA]</scope>
    <source>
        <strain evidence="2">CI_885</strain>
    </source>
</reference>
<name>A0A0N0IX99_CHRID</name>
<sequence>MQNFSVEVHDGFSEAKLFILEITVLREQRIEPKTDSLKRMYKHKASSVTKPLKIKRNYS</sequence>
<dbReference type="PATRIC" id="fig|253.9.peg.2125"/>
<evidence type="ECO:0000313" key="2">
    <source>
        <dbReference type="Proteomes" id="UP000037953"/>
    </source>
</evidence>
<evidence type="ECO:0000313" key="1">
    <source>
        <dbReference type="EMBL" id="KPE52091.1"/>
    </source>
</evidence>
<comment type="caution">
    <text evidence="1">The sequence shown here is derived from an EMBL/GenBank/DDBJ whole genome shotgun (WGS) entry which is preliminary data.</text>
</comment>
<gene>
    <name evidence="1" type="ORF">AOB46_04190</name>
</gene>
<protein>
    <submittedName>
        <fullName evidence="1">Uncharacterized protein</fullName>
    </submittedName>
</protein>
<dbReference type="AlphaFoldDB" id="A0A0N0IX99"/>
<dbReference type="EMBL" id="LJOD01000002">
    <property type="protein sequence ID" value="KPE52091.1"/>
    <property type="molecule type" value="Genomic_DNA"/>
</dbReference>